<accession>A0A8E6B7W1</accession>
<feature type="transmembrane region" description="Helical" evidence="1">
    <location>
        <begin position="35"/>
        <end position="54"/>
    </location>
</feature>
<keyword evidence="3" id="KW-1185">Reference proteome</keyword>
<protein>
    <submittedName>
        <fullName evidence="2">HdeD family acid-resistance protein</fullName>
    </submittedName>
</protein>
<dbReference type="InterPro" id="IPR052712">
    <property type="entry name" value="Acid_resist_chaperone_HdeD"/>
</dbReference>
<dbReference type="PANTHER" id="PTHR34989">
    <property type="entry name" value="PROTEIN HDED"/>
    <property type="match status" value="1"/>
</dbReference>
<dbReference type="PANTHER" id="PTHR34989:SF1">
    <property type="entry name" value="PROTEIN HDED"/>
    <property type="match status" value="1"/>
</dbReference>
<feature type="transmembrane region" description="Helical" evidence="1">
    <location>
        <begin position="118"/>
        <end position="135"/>
    </location>
</feature>
<keyword evidence="1" id="KW-0472">Membrane</keyword>
<dbReference type="InterPro" id="IPR005325">
    <property type="entry name" value="DUF308_memb"/>
</dbReference>
<dbReference type="RefSeq" id="WP_213498396.1">
    <property type="nucleotide sequence ID" value="NZ_CP074694.1"/>
</dbReference>
<organism evidence="2 3">
    <name type="scientific">Telmatocola sphagniphila</name>
    <dbReference type="NCBI Taxonomy" id="1123043"/>
    <lineage>
        <taxon>Bacteria</taxon>
        <taxon>Pseudomonadati</taxon>
        <taxon>Planctomycetota</taxon>
        <taxon>Planctomycetia</taxon>
        <taxon>Gemmatales</taxon>
        <taxon>Gemmataceae</taxon>
    </lineage>
</organism>
<reference evidence="2" key="1">
    <citation type="submission" date="2021-05" db="EMBL/GenBank/DDBJ databases">
        <title>Complete genome sequence of the cellulolytic planctomycete Telmatocola sphagniphila SP2T and characterization of the first cellulase from planctomycetes.</title>
        <authorList>
            <person name="Rakitin A.L."/>
            <person name="Beletsky A.V."/>
            <person name="Naumoff D.G."/>
            <person name="Kulichevskaya I.S."/>
            <person name="Mardanov A.V."/>
            <person name="Ravin N.V."/>
            <person name="Dedysh S.N."/>
        </authorList>
    </citation>
    <scope>NUCLEOTIDE SEQUENCE</scope>
    <source>
        <strain evidence="2">SP2T</strain>
    </source>
</reference>
<evidence type="ECO:0000313" key="3">
    <source>
        <dbReference type="Proteomes" id="UP000676194"/>
    </source>
</evidence>
<dbReference type="KEGG" id="tsph:KIH39_06240"/>
<dbReference type="Pfam" id="PF03729">
    <property type="entry name" value="DUF308"/>
    <property type="match status" value="1"/>
</dbReference>
<feature type="transmembrane region" description="Helical" evidence="1">
    <location>
        <begin position="141"/>
        <end position="163"/>
    </location>
</feature>
<gene>
    <name evidence="2" type="ORF">KIH39_06240</name>
</gene>
<dbReference type="Proteomes" id="UP000676194">
    <property type="component" value="Chromosome"/>
</dbReference>
<feature type="transmembrane region" description="Helical" evidence="1">
    <location>
        <begin position="7"/>
        <end position="29"/>
    </location>
</feature>
<sequence>MRGISMWLIVFGVLLVVGGIVALGSPLIFTITTVILFGWLLLIGGIAGLIGSILSKGWHGFAVFLLISILDIVVGFLMVSKPLASATLITLILAVLFLAGGIGRIISALVIRFPNWGWSVFSGFVSLILGGMIWGEWPESTIWVIGTFIGIEMIFRGWTWIALGSMVRKIVPPPTSATLDPQPG</sequence>
<keyword evidence="1" id="KW-1133">Transmembrane helix</keyword>
<dbReference type="EMBL" id="CP074694">
    <property type="protein sequence ID" value="QVL33507.1"/>
    <property type="molecule type" value="Genomic_DNA"/>
</dbReference>
<evidence type="ECO:0000256" key="1">
    <source>
        <dbReference type="SAM" id="Phobius"/>
    </source>
</evidence>
<proteinExistence type="predicted"/>
<feature type="transmembrane region" description="Helical" evidence="1">
    <location>
        <begin position="85"/>
        <end position="106"/>
    </location>
</feature>
<dbReference type="GO" id="GO:0005886">
    <property type="term" value="C:plasma membrane"/>
    <property type="evidence" value="ECO:0007669"/>
    <property type="project" value="TreeGrafter"/>
</dbReference>
<name>A0A8E6B7W1_9BACT</name>
<feature type="transmembrane region" description="Helical" evidence="1">
    <location>
        <begin position="61"/>
        <end position="79"/>
    </location>
</feature>
<evidence type="ECO:0000313" key="2">
    <source>
        <dbReference type="EMBL" id="QVL33507.1"/>
    </source>
</evidence>
<dbReference type="AlphaFoldDB" id="A0A8E6B7W1"/>
<keyword evidence="1" id="KW-0812">Transmembrane</keyword>